<dbReference type="InterPro" id="IPR029428">
    <property type="entry name" value="MCRIP"/>
</dbReference>
<accession>A0A8V1AHR3</accession>
<name>A0A8V1AHR3_CHICK</name>
<protein>
    <submittedName>
        <fullName evidence="7">MAPK regulated corepressor interacting protein 1</fullName>
    </submittedName>
</protein>
<feature type="compositionally biased region" description="Basic and acidic residues" evidence="6">
    <location>
        <begin position="114"/>
        <end position="123"/>
    </location>
</feature>
<keyword evidence="8" id="KW-1185">Reference proteome</keyword>
<dbReference type="AlphaFoldDB" id="A0A8V1AHR3"/>
<feature type="compositionally biased region" description="Gly residues" evidence="6">
    <location>
        <begin position="189"/>
        <end position="201"/>
    </location>
</feature>
<keyword evidence="5" id="KW-0539">Nucleus</keyword>
<dbReference type="Proteomes" id="UP000000539">
    <property type="component" value="Chromosome 18"/>
</dbReference>
<evidence type="ECO:0000313" key="8">
    <source>
        <dbReference type="Proteomes" id="UP000000539"/>
    </source>
</evidence>
<sequence length="386" mass="40794">GQHGPSAAHVQSPHSCTASRGWGQHEGLFPGLNASVQSVSPETESFTYGALPQRRHLSGPHQAGGPGAGGQVHTYQESGSGHHLPLRNGRPAPSGAHGEPGLRQAPGEVRRRHPPEGRERLDAPAHGLQRRPRRHRQVPPVAGGQPGGHHGRRGEAVGPHRPRIQGPGGAFPGRHDGLRGTGVTAGQRGCAGLGRGPGGVRAGPRGASGRALYFSNKAFGHGARSRCGGGGGGGERGGAGPRDVWAGPRRLGGRDRACALRRFRGGPRASGGGSRAQPRRAEPRRRTHRAMASSPVSRVVYNGKRSGGPRSPGAGSEIFTPAHEENVRFIYEAWQCVERDLRSQMGSERGLVEEYVEKMPNPSLKAFKPVDLSDLKRRNTQDAKKS</sequence>
<dbReference type="GO" id="GO:0010494">
    <property type="term" value="C:cytoplasmic stress granule"/>
    <property type="evidence" value="ECO:0007669"/>
    <property type="project" value="UniProtKB-SubCell"/>
</dbReference>
<dbReference type="GeneTree" id="ENSGT00940000161850"/>
<keyword evidence="4" id="KW-0963">Cytoplasm</keyword>
<dbReference type="OrthoDB" id="8170061at2759"/>
<feature type="region of interest" description="Disordered" evidence="6">
    <location>
        <begin position="1"/>
        <end position="204"/>
    </location>
</feature>
<dbReference type="GO" id="GO:0005634">
    <property type="term" value="C:nucleus"/>
    <property type="evidence" value="ECO:0007669"/>
    <property type="project" value="UniProtKB-SubCell"/>
</dbReference>
<reference evidence="7" key="3">
    <citation type="submission" date="2025-09" db="UniProtKB">
        <authorList>
            <consortium name="Ensembl"/>
        </authorList>
    </citation>
    <scope>IDENTIFICATION</scope>
    <source>
        <strain evidence="7">broiler</strain>
    </source>
</reference>
<evidence type="ECO:0000256" key="3">
    <source>
        <dbReference type="ARBA" id="ARBA00010821"/>
    </source>
</evidence>
<dbReference type="Pfam" id="PF14799">
    <property type="entry name" value="FAM195"/>
    <property type="match status" value="1"/>
</dbReference>
<gene>
    <name evidence="7" type="primary">MCRIP1</name>
</gene>
<reference evidence="7" key="2">
    <citation type="submission" date="2025-08" db="UniProtKB">
        <authorList>
            <consortium name="Ensembl"/>
        </authorList>
    </citation>
    <scope>IDENTIFICATION</scope>
    <source>
        <strain evidence="7">broiler</strain>
    </source>
</reference>
<reference evidence="7" key="1">
    <citation type="submission" date="2020-11" db="EMBL/GenBank/DDBJ databases">
        <title>Gallus gallus (Chicken) genome, bGalGal1, GRCg7b, maternal haplotype autosomes + Z &amp; W.</title>
        <authorList>
            <person name="Warren W."/>
            <person name="Formenti G."/>
            <person name="Fedrigo O."/>
            <person name="Haase B."/>
            <person name="Mountcastle J."/>
            <person name="Balacco J."/>
            <person name="Tracey A."/>
            <person name="Schneider V."/>
            <person name="Okimoto R."/>
            <person name="Cheng H."/>
            <person name="Hawken R."/>
            <person name="Howe K."/>
            <person name="Jarvis E.D."/>
        </authorList>
    </citation>
    <scope>NUCLEOTIDE SEQUENCE [LARGE SCALE GENOMIC DNA]</scope>
    <source>
        <strain evidence="7">Broiler</strain>
    </source>
</reference>
<comment type="similarity">
    <text evidence="3">Belongs to the MCRIP family.</text>
</comment>
<evidence type="ECO:0000313" key="7">
    <source>
        <dbReference type="Ensembl" id="ENSGALP00010043686.1"/>
    </source>
</evidence>
<comment type="subcellular location">
    <subcellularLocation>
        <location evidence="2">Cytoplasm</location>
        <location evidence="2">Stress granule</location>
    </subcellularLocation>
    <subcellularLocation>
        <location evidence="1">Nucleus</location>
    </subcellularLocation>
</comment>
<feature type="region of interest" description="Disordered" evidence="6">
    <location>
        <begin position="360"/>
        <end position="386"/>
    </location>
</feature>
<feature type="compositionally biased region" description="Polar residues" evidence="6">
    <location>
        <begin position="34"/>
        <end position="46"/>
    </location>
</feature>
<organism evidence="7 8">
    <name type="scientific">Gallus gallus</name>
    <name type="common">Chicken</name>
    <dbReference type="NCBI Taxonomy" id="9031"/>
    <lineage>
        <taxon>Eukaryota</taxon>
        <taxon>Metazoa</taxon>
        <taxon>Chordata</taxon>
        <taxon>Craniata</taxon>
        <taxon>Vertebrata</taxon>
        <taxon>Euteleostomi</taxon>
        <taxon>Archelosauria</taxon>
        <taxon>Archosauria</taxon>
        <taxon>Dinosauria</taxon>
        <taxon>Saurischia</taxon>
        <taxon>Theropoda</taxon>
        <taxon>Coelurosauria</taxon>
        <taxon>Aves</taxon>
        <taxon>Neognathae</taxon>
        <taxon>Galloanserae</taxon>
        <taxon>Galliformes</taxon>
        <taxon>Phasianidae</taxon>
        <taxon>Phasianinae</taxon>
        <taxon>Gallus</taxon>
    </lineage>
</organism>
<evidence type="ECO:0000256" key="4">
    <source>
        <dbReference type="ARBA" id="ARBA00022490"/>
    </source>
</evidence>
<dbReference type="Ensembl" id="ENSGALT00010070995.1">
    <property type="protein sequence ID" value="ENSGALP00010043686.1"/>
    <property type="gene ID" value="ENSGALG00010029355.1"/>
</dbReference>
<evidence type="ECO:0000256" key="1">
    <source>
        <dbReference type="ARBA" id="ARBA00004123"/>
    </source>
</evidence>
<proteinExistence type="inferred from homology"/>
<feature type="compositionally biased region" description="Basic and acidic residues" evidence="6">
    <location>
        <begin position="371"/>
        <end position="386"/>
    </location>
</feature>
<feature type="compositionally biased region" description="Basic residues" evidence="6">
    <location>
        <begin position="128"/>
        <end position="137"/>
    </location>
</feature>
<evidence type="ECO:0000256" key="2">
    <source>
        <dbReference type="ARBA" id="ARBA00004210"/>
    </source>
</evidence>
<evidence type="ECO:0000256" key="5">
    <source>
        <dbReference type="ARBA" id="ARBA00023242"/>
    </source>
</evidence>
<feature type="compositionally biased region" description="Gly residues" evidence="6">
    <location>
        <begin position="227"/>
        <end position="240"/>
    </location>
</feature>
<feature type="region of interest" description="Disordered" evidence="6">
    <location>
        <begin position="225"/>
        <end position="319"/>
    </location>
</feature>
<evidence type="ECO:0000256" key="6">
    <source>
        <dbReference type="SAM" id="MobiDB-lite"/>
    </source>
</evidence>